<comment type="similarity">
    <text evidence="4">Belongs to the zinc-containing alcohol dehydrogenase family.</text>
</comment>
<dbReference type="PANTHER" id="PTHR43401">
    <property type="entry name" value="L-THREONINE 3-DEHYDROGENASE"/>
    <property type="match status" value="1"/>
</dbReference>
<protein>
    <submittedName>
        <fullName evidence="6">2-desacetyl-2-hydroxyethyl bacteriochlorophyllide A dehydrogenase</fullName>
    </submittedName>
</protein>
<dbReference type="InterPro" id="IPR036291">
    <property type="entry name" value="NAD(P)-bd_dom_sf"/>
</dbReference>
<dbReference type="InterPro" id="IPR013154">
    <property type="entry name" value="ADH-like_N"/>
</dbReference>
<evidence type="ECO:0000256" key="2">
    <source>
        <dbReference type="ARBA" id="ARBA00022833"/>
    </source>
</evidence>
<evidence type="ECO:0000313" key="7">
    <source>
        <dbReference type="Proteomes" id="UP000517523"/>
    </source>
</evidence>
<evidence type="ECO:0000259" key="5">
    <source>
        <dbReference type="SMART" id="SM00829"/>
    </source>
</evidence>
<dbReference type="PROSITE" id="PS00059">
    <property type="entry name" value="ADH_ZINC"/>
    <property type="match status" value="1"/>
</dbReference>
<proteinExistence type="inferred from homology"/>
<accession>A0A839TPB7</accession>
<reference evidence="6 7" key="1">
    <citation type="submission" date="2020-08" db="EMBL/GenBank/DDBJ databases">
        <title>Genomic Encyclopedia of Type Strains, Phase III (KMG-III): the genomes of soil and plant-associated and newly described type strains.</title>
        <authorList>
            <person name="Whitman W."/>
        </authorList>
    </citation>
    <scope>NUCLEOTIDE SEQUENCE [LARGE SCALE GENOMIC DNA]</scope>
    <source>
        <strain evidence="6 7">CECT 5831</strain>
    </source>
</reference>
<gene>
    <name evidence="6" type="ORF">FHS19_003196</name>
</gene>
<dbReference type="Pfam" id="PF00107">
    <property type="entry name" value="ADH_zinc_N"/>
    <property type="match status" value="1"/>
</dbReference>
<dbReference type="InterPro" id="IPR050129">
    <property type="entry name" value="Zn_alcohol_dh"/>
</dbReference>
<dbReference type="SMART" id="SM00829">
    <property type="entry name" value="PKS_ER"/>
    <property type="match status" value="1"/>
</dbReference>
<dbReference type="AlphaFoldDB" id="A0A839TPB7"/>
<dbReference type="InterPro" id="IPR020843">
    <property type="entry name" value="ER"/>
</dbReference>
<name>A0A839TPB7_9BACL</name>
<keyword evidence="1 4" id="KW-0479">Metal-binding</keyword>
<dbReference type="InterPro" id="IPR011032">
    <property type="entry name" value="GroES-like_sf"/>
</dbReference>
<evidence type="ECO:0000256" key="4">
    <source>
        <dbReference type="RuleBase" id="RU361277"/>
    </source>
</evidence>
<dbReference type="InterPro" id="IPR002328">
    <property type="entry name" value="ADH_Zn_CS"/>
</dbReference>
<feature type="domain" description="Enoyl reductase (ER)" evidence="5">
    <location>
        <begin position="11"/>
        <end position="337"/>
    </location>
</feature>
<dbReference type="GO" id="GO:0008270">
    <property type="term" value="F:zinc ion binding"/>
    <property type="evidence" value="ECO:0007669"/>
    <property type="project" value="InterPro"/>
</dbReference>
<dbReference type="SUPFAM" id="SSF51735">
    <property type="entry name" value="NAD(P)-binding Rossmann-fold domains"/>
    <property type="match status" value="1"/>
</dbReference>
<dbReference type="Gene3D" id="3.90.180.10">
    <property type="entry name" value="Medium-chain alcohol dehydrogenases, catalytic domain"/>
    <property type="match status" value="1"/>
</dbReference>
<dbReference type="SUPFAM" id="SSF50129">
    <property type="entry name" value="GroES-like"/>
    <property type="match status" value="1"/>
</dbReference>
<dbReference type="Pfam" id="PF08240">
    <property type="entry name" value="ADH_N"/>
    <property type="match status" value="1"/>
</dbReference>
<dbReference type="RefSeq" id="WP_246426579.1">
    <property type="nucleotide sequence ID" value="NZ_JACHXJ010000002.1"/>
</dbReference>
<dbReference type="Gene3D" id="3.40.50.720">
    <property type="entry name" value="NAD(P)-binding Rossmann-like Domain"/>
    <property type="match status" value="1"/>
</dbReference>
<dbReference type="CDD" id="cd08234">
    <property type="entry name" value="threonine_DH_like"/>
    <property type="match status" value="1"/>
</dbReference>
<comment type="cofactor">
    <cofactor evidence="4">
        <name>Zn(2+)</name>
        <dbReference type="ChEBI" id="CHEBI:29105"/>
    </cofactor>
</comment>
<dbReference type="GO" id="GO:0016491">
    <property type="term" value="F:oxidoreductase activity"/>
    <property type="evidence" value="ECO:0007669"/>
    <property type="project" value="UniProtKB-KW"/>
</dbReference>
<organism evidence="6 7">
    <name type="scientific">Paenibacillus rhizosphaerae</name>
    <dbReference type="NCBI Taxonomy" id="297318"/>
    <lineage>
        <taxon>Bacteria</taxon>
        <taxon>Bacillati</taxon>
        <taxon>Bacillota</taxon>
        <taxon>Bacilli</taxon>
        <taxon>Bacillales</taxon>
        <taxon>Paenibacillaceae</taxon>
        <taxon>Paenibacillus</taxon>
    </lineage>
</organism>
<evidence type="ECO:0000256" key="1">
    <source>
        <dbReference type="ARBA" id="ARBA00022723"/>
    </source>
</evidence>
<evidence type="ECO:0000256" key="3">
    <source>
        <dbReference type="ARBA" id="ARBA00023002"/>
    </source>
</evidence>
<keyword evidence="2 4" id="KW-0862">Zinc</keyword>
<sequence>MPNMMKALVIHAPHRASIEQVPYPAPGPDDITVKVQQCGICGTDFHIFEGEFLSPYPIIPGHEFSGIVHEVGSHVRHLKPGDRVAVDPTLFCGECDYCRTNRFNQCEQWGALGNTTDGSMAEYVRVPARNAFVMPDEMTFLEGAFIEPFACVVHGMNRLQVQAGDRVLLFGAGAMGLQIIQAVAHLGASELVAVDLSPSKLEMAKALGATLVYSAAQADELRKAYPQGFDVVVDVTGVPSVIESAFNYMGRAAKFLQFGVTAKDARVSINPFSVYNNDWTILGSMAINNTFLPAFRWVKEGRIRLAPLVTHTLSLEEVPALLAGQRDPDMLKAQIVMN</sequence>
<dbReference type="Proteomes" id="UP000517523">
    <property type="component" value="Unassembled WGS sequence"/>
</dbReference>
<comment type="caution">
    <text evidence="6">The sequence shown here is derived from an EMBL/GenBank/DDBJ whole genome shotgun (WGS) entry which is preliminary data.</text>
</comment>
<dbReference type="PANTHER" id="PTHR43401:SF2">
    <property type="entry name" value="L-THREONINE 3-DEHYDROGENASE"/>
    <property type="match status" value="1"/>
</dbReference>
<keyword evidence="3" id="KW-0560">Oxidoreductase</keyword>
<evidence type="ECO:0000313" key="6">
    <source>
        <dbReference type="EMBL" id="MBB3128542.1"/>
    </source>
</evidence>
<dbReference type="InterPro" id="IPR013149">
    <property type="entry name" value="ADH-like_C"/>
</dbReference>
<dbReference type="EMBL" id="JACHXJ010000002">
    <property type="protein sequence ID" value="MBB3128542.1"/>
    <property type="molecule type" value="Genomic_DNA"/>
</dbReference>